<protein>
    <submittedName>
        <fullName evidence="1">Uncharacterized protein</fullName>
    </submittedName>
</protein>
<dbReference type="EMBL" id="JAPDRQ010000220">
    <property type="protein sequence ID" value="KAJ9652068.1"/>
    <property type="molecule type" value="Genomic_DNA"/>
</dbReference>
<evidence type="ECO:0000313" key="1">
    <source>
        <dbReference type="EMBL" id="KAJ9652068.1"/>
    </source>
</evidence>
<keyword evidence="2" id="KW-1185">Reference proteome</keyword>
<sequence length="166" mass="19389">MEESQQWMNRYLPPNDVNTYDLMLWAKEDSKPWEHIGVIGCHIMSPVPHIGYMLRTEWWGRSIATKALQVFLEDWWKLERKEVEVSTAEAEDEYGMHLMALEMNQSESDINADETVPEILLAEIEENNIGSVRVITKCGFQYRGCKTIHEKGQSFVLLEYTLSRPH</sequence>
<name>A0ACC2ZWS9_9EURO</name>
<comment type="caution">
    <text evidence="1">The sequence shown here is derived from an EMBL/GenBank/DDBJ whole genome shotgun (WGS) entry which is preliminary data.</text>
</comment>
<proteinExistence type="predicted"/>
<gene>
    <name evidence="1" type="ORF">H2198_008692</name>
</gene>
<reference evidence="1" key="1">
    <citation type="submission" date="2022-10" db="EMBL/GenBank/DDBJ databases">
        <title>Culturing micro-colonial fungi from biological soil crusts in the Mojave desert and describing Neophaeococcomyces mojavensis, and introducing the new genera and species Taxawa tesnikishii.</title>
        <authorList>
            <person name="Kurbessoian T."/>
            <person name="Stajich J.E."/>
        </authorList>
    </citation>
    <scope>NUCLEOTIDE SEQUENCE</scope>
    <source>
        <strain evidence="1">JES_112</strain>
    </source>
</reference>
<dbReference type="Proteomes" id="UP001172386">
    <property type="component" value="Unassembled WGS sequence"/>
</dbReference>
<evidence type="ECO:0000313" key="2">
    <source>
        <dbReference type="Proteomes" id="UP001172386"/>
    </source>
</evidence>
<organism evidence="1 2">
    <name type="scientific">Neophaeococcomyces mojaviensis</name>
    <dbReference type="NCBI Taxonomy" id="3383035"/>
    <lineage>
        <taxon>Eukaryota</taxon>
        <taxon>Fungi</taxon>
        <taxon>Dikarya</taxon>
        <taxon>Ascomycota</taxon>
        <taxon>Pezizomycotina</taxon>
        <taxon>Eurotiomycetes</taxon>
        <taxon>Chaetothyriomycetidae</taxon>
        <taxon>Chaetothyriales</taxon>
        <taxon>Chaetothyriales incertae sedis</taxon>
        <taxon>Neophaeococcomyces</taxon>
    </lineage>
</organism>
<accession>A0ACC2ZWS9</accession>